<feature type="signal peptide" evidence="9">
    <location>
        <begin position="1"/>
        <end position="16"/>
    </location>
</feature>
<dbReference type="PANTHER" id="PTHR19316:SF34">
    <property type="entry name" value="NUCLEOTIDE EXCHANGE FACTOR SIL1"/>
    <property type="match status" value="1"/>
</dbReference>
<evidence type="ECO:0000256" key="5">
    <source>
        <dbReference type="ARBA" id="ARBA00022729"/>
    </source>
</evidence>
<dbReference type="RefSeq" id="XP_031856207.1">
    <property type="nucleotide sequence ID" value="XM_032000316.1"/>
</dbReference>
<dbReference type="OrthoDB" id="448649at2759"/>
<keyword evidence="7" id="KW-0653">Protein transport</keyword>
<dbReference type="SUPFAM" id="SSF48371">
    <property type="entry name" value="ARM repeat"/>
    <property type="match status" value="1"/>
</dbReference>
<proteinExistence type="inferred from homology"/>
<dbReference type="GO" id="GO:0015031">
    <property type="term" value="P:protein transport"/>
    <property type="evidence" value="ECO:0007669"/>
    <property type="project" value="UniProtKB-KW"/>
</dbReference>
<gene>
    <name evidence="10" type="ORF">SAPINGB_P005602</name>
</gene>
<dbReference type="GeneID" id="43584416"/>
<dbReference type="Gene3D" id="1.25.10.10">
    <property type="entry name" value="Leucine-rich Repeat Variant"/>
    <property type="match status" value="2"/>
</dbReference>
<evidence type="ECO:0000313" key="11">
    <source>
        <dbReference type="Proteomes" id="UP000398389"/>
    </source>
</evidence>
<organism evidence="10 11">
    <name type="scientific">Magnusiomyces paraingens</name>
    <dbReference type="NCBI Taxonomy" id="2606893"/>
    <lineage>
        <taxon>Eukaryota</taxon>
        <taxon>Fungi</taxon>
        <taxon>Dikarya</taxon>
        <taxon>Ascomycota</taxon>
        <taxon>Saccharomycotina</taxon>
        <taxon>Dipodascomycetes</taxon>
        <taxon>Dipodascales</taxon>
        <taxon>Dipodascaceae</taxon>
        <taxon>Magnusiomyces</taxon>
    </lineage>
</organism>
<dbReference type="Proteomes" id="UP000398389">
    <property type="component" value="Unassembled WGS sequence"/>
</dbReference>
<evidence type="ECO:0000256" key="2">
    <source>
        <dbReference type="ARBA" id="ARBA00011799"/>
    </source>
</evidence>
<dbReference type="InterPro" id="IPR031884">
    <property type="entry name" value="Sil1_fungi"/>
</dbReference>
<dbReference type="GO" id="GO:0000774">
    <property type="term" value="F:adenyl-nucleotide exchange factor activity"/>
    <property type="evidence" value="ECO:0007669"/>
    <property type="project" value="InterPro"/>
</dbReference>
<dbReference type="InterPro" id="IPR016024">
    <property type="entry name" value="ARM-type_fold"/>
</dbReference>
<accession>A0A5E8C7P1</accession>
<dbReference type="Pfam" id="PF16782">
    <property type="entry name" value="SIL1"/>
    <property type="match status" value="2"/>
</dbReference>
<evidence type="ECO:0000256" key="1">
    <source>
        <dbReference type="ARBA" id="ARBA00010588"/>
    </source>
</evidence>
<evidence type="ECO:0000256" key="9">
    <source>
        <dbReference type="SAM" id="SignalP"/>
    </source>
</evidence>
<comment type="subunit">
    <text evidence="2">Interacts with KAR2.</text>
</comment>
<name>A0A5E8C7P1_9ASCO</name>
<evidence type="ECO:0000256" key="3">
    <source>
        <dbReference type="ARBA" id="ARBA00015352"/>
    </source>
</evidence>
<evidence type="ECO:0000256" key="4">
    <source>
        <dbReference type="ARBA" id="ARBA00022448"/>
    </source>
</evidence>
<keyword evidence="4" id="KW-0813">Transport</keyword>
<dbReference type="InterPro" id="IPR050693">
    <property type="entry name" value="Hsp70_NEF-Inhibitors"/>
</dbReference>
<dbReference type="PANTHER" id="PTHR19316">
    <property type="entry name" value="PROTEIN FOLDING REGULATOR"/>
    <property type="match status" value="1"/>
</dbReference>
<keyword evidence="6" id="KW-0256">Endoplasmic reticulum</keyword>
<evidence type="ECO:0000256" key="6">
    <source>
        <dbReference type="ARBA" id="ARBA00022824"/>
    </source>
</evidence>
<evidence type="ECO:0000256" key="7">
    <source>
        <dbReference type="ARBA" id="ARBA00022927"/>
    </source>
</evidence>
<reference evidence="10 11" key="1">
    <citation type="submission" date="2019-09" db="EMBL/GenBank/DDBJ databases">
        <authorList>
            <person name="Brejova B."/>
        </authorList>
    </citation>
    <scope>NUCLEOTIDE SEQUENCE [LARGE SCALE GENOMIC DNA]</scope>
</reference>
<dbReference type="GO" id="GO:0005783">
    <property type="term" value="C:endoplasmic reticulum"/>
    <property type="evidence" value="ECO:0007669"/>
    <property type="project" value="InterPro"/>
</dbReference>
<keyword evidence="5 9" id="KW-0732">Signal</keyword>
<comment type="similarity">
    <text evidence="1">Belongs to the SIL1 family.</text>
</comment>
<dbReference type="InterPro" id="IPR011989">
    <property type="entry name" value="ARM-like"/>
</dbReference>
<dbReference type="AlphaFoldDB" id="A0A5E8C7P1"/>
<keyword evidence="8" id="KW-0811">Translocation</keyword>
<evidence type="ECO:0000313" key="10">
    <source>
        <dbReference type="EMBL" id="VVT57236.1"/>
    </source>
</evidence>
<dbReference type="EMBL" id="CABVLU010000004">
    <property type="protein sequence ID" value="VVT57236.1"/>
    <property type="molecule type" value="Genomic_DNA"/>
</dbReference>
<keyword evidence="11" id="KW-1185">Reference proteome</keyword>
<protein>
    <recommendedName>
        <fullName evidence="3">Nucleotide exchange factor SIL1</fullName>
    </recommendedName>
</protein>
<feature type="chain" id="PRO_5022825318" description="Nucleotide exchange factor SIL1" evidence="9">
    <location>
        <begin position="17"/>
        <end position="436"/>
    </location>
</feature>
<evidence type="ECO:0000256" key="8">
    <source>
        <dbReference type="ARBA" id="ARBA00023010"/>
    </source>
</evidence>
<sequence>MKPQLLLLSTLSVVIASLPVDSVEIRVRGDSVCSLKEGKETCYPKVFEPSSKWQEILPGQEIPAGLREAKLLDSGDGSEVNAVEVKLPDTEAVVKELNNVEYEDLTQQSEVDLLAEIPEVEEEDSEADKELRDKIRLSSSSGQAGQLYESIENIKKYQKIEPRILSQSLEVLADLGHELEFGERIVSRNTKELLEIIQKKQIPPHIREIAARALGASMRNNPGALAKVADQGIVKSLLETIDSSDNDKLSGRLIYALGSVVGTGEGSDLMGKHDAEYLEGRGGEVFRRAFDEGTGELKRKISTFVFDRALKLAWPDKEFSEWSDTFQGALVKKSLNGEDKLRVFEALTQIQEYMVDRSETGSGGAGEGRIVKRDVAEMLPVRDDFLQWLAKEADEYRDRQAINDDDDIEEQFKEILLQSRHSVFGNPMAGRKNEEL</sequence>